<organism evidence="1">
    <name type="scientific">marine sediment metagenome</name>
    <dbReference type="NCBI Taxonomy" id="412755"/>
    <lineage>
        <taxon>unclassified sequences</taxon>
        <taxon>metagenomes</taxon>
        <taxon>ecological metagenomes</taxon>
    </lineage>
</organism>
<name>A0A0F9MTJ8_9ZZZZ</name>
<dbReference type="AlphaFoldDB" id="A0A0F9MTJ8"/>
<accession>A0A0F9MTJ8</accession>
<dbReference type="EMBL" id="LAZR01005119">
    <property type="protein sequence ID" value="KKN02702.1"/>
    <property type="molecule type" value="Genomic_DNA"/>
</dbReference>
<comment type="caution">
    <text evidence="1">The sequence shown here is derived from an EMBL/GenBank/DDBJ whole genome shotgun (WGS) entry which is preliminary data.</text>
</comment>
<reference evidence="1" key="1">
    <citation type="journal article" date="2015" name="Nature">
        <title>Complex archaea that bridge the gap between prokaryotes and eukaryotes.</title>
        <authorList>
            <person name="Spang A."/>
            <person name="Saw J.H."/>
            <person name="Jorgensen S.L."/>
            <person name="Zaremba-Niedzwiedzka K."/>
            <person name="Martijn J."/>
            <person name="Lind A.E."/>
            <person name="van Eijk R."/>
            <person name="Schleper C."/>
            <person name="Guy L."/>
            <person name="Ettema T.J."/>
        </authorList>
    </citation>
    <scope>NUCLEOTIDE SEQUENCE</scope>
</reference>
<sequence>MTDKKRPFKFALGATVRQERVHEGGTSAEDMEAINEHTLNPVTAEDVAVFRMDLCNDQIDRHISRFPAEELKHINDDLIVGKPLMELHDMPGGGFFTSNRGSQPVGKFFRSQIVKENGTVSVRPDVFMLRGAGDDDLIAKVEAGIAAGTSISFALDKPECSICECDIRDCTHMPGEETDGEQCHVVLREVTDVFEGSIVPLGSQGTEFVEARGRDGNGESVLPLRDALKQARGTVRDLVVEPETHPGDETDDELRASIEEDLERVHEISRTHCHPEFNN</sequence>
<evidence type="ECO:0000313" key="1">
    <source>
        <dbReference type="EMBL" id="KKN02702.1"/>
    </source>
</evidence>
<gene>
    <name evidence="1" type="ORF">LCGC14_1115020</name>
</gene>
<protein>
    <submittedName>
        <fullName evidence="1">Uncharacterized protein</fullName>
    </submittedName>
</protein>
<proteinExistence type="predicted"/>